<accession>A0AAN4YNZ9</accession>
<feature type="region of interest" description="Disordered" evidence="1">
    <location>
        <begin position="114"/>
        <end position="135"/>
    </location>
</feature>
<evidence type="ECO:0000256" key="1">
    <source>
        <dbReference type="SAM" id="MobiDB-lite"/>
    </source>
</evidence>
<organism evidence="2 3">
    <name type="scientific">Aspergillus oryzae</name>
    <name type="common">Yellow koji mold</name>
    <dbReference type="NCBI Taxonomy" id="5062"/>
    <lineage>
        <taxon>Eukaryota</taxon>
        <taxon>Fungi</taxon>
        <taxon>Dikarya</taxon>
        <taxon>Ascomycota</taxon>
        <taxon>Pezizomycotina</taxon>
        <taxon>Eurotiomycetes</taxon>
        <taxon>Eurotiomycetidae</taxon>
        <taxon>Eurotiales</taxon>
        <taxon>Aspergillaceae</taxon>
        <taxon>Aspergillus</taxon>
        <taxon>Aspergillus subgen. Circumdati</taxon>
    </lineage>
</organism>
<evidence type="ECO:0000313" key="2">
    <source>
        <dbReference type="EMBL" id="GMG34306.1"/>
    </source>
</evidence>
<dbReference type="Proteomes" id="UP001165205">
    <property type="component" value="Unassembled WGS sequence"/>
</dbReference>
<evidence type="ECO:0000313" key="3">
    <source>
        <dbReference type="Proteomes" id="UP001165205"/>
    </source>
</evidence>
<reference evidence="2" key="1">
    <citation type="submission" date="2023-04" db="EMBL/GenBank/DDBJ databases">
        <title>Aspergillus oryzae NBRC 4228.</title>
        <authorList>
            <person name="Ichikawa N."/>
            <person name="Sato H."/>
            <person name="Tonouchi N."/>
        </authorList>
    </citation>
    <scope>NUCLEOTIDE SEQUENCE</scope>
    <source>
        <strain evidence="2">NBRC 4228</strain>
    </source>
</reference>
<sequence>MRLDSVGPTAHTVIIRTRSTSYEGFVAAVDYDYMHTVCSGEPQWAHLPSAPFSFPCFRFHSLESGLELDPDRISASHSMYPLLFPIEKPWIVAVRERCVEIRTLSIYSVETPSTDRSEEVAIRSASPNPGSDEGK</sequence>
<dbReference type="EMBL" id="BSYA01000136">
    <property type="protein sequence ID" value="GMG34306.1"/>
    <property type="molecule type" value="Genomic_DNA"/>
</dbReference>
<proteinExistence type="predicted"/>
<gene>
    <name evidence="2" type="ORF">Aory04_000968000</name>
</gene>
<dbReference type="AlphaFoldDB" id="A0AAN4YNZ9"/>
<protein>
    <submittedName>
        <fullName evidence="2">Unnamed protein product</fullName>
    </submittedName>
</protein>
<comment type="caution">
    <text evidence="2">The sequence shown here is derived from an EMBL/GenBank/DDBJ whole genome shotgun (WGS) entry which is preliminary data.</text>
</comment>
<name>A0AAN4YNZ9_ASPOZ</name>